<name>A0A067Q0N3_9AGAM</name>
<dbReference type="InParanoid" id="A0A067Q0N3"/>
<reference evidence="2" key="1">
    <citation type="journal article" date="2014" name="Proc. Natl. Acad. Sci. U.S.A.">
        <title>Extensive sampling of basidiomycete genomes demonstrates inadequacy of the white-rot/brown-rot paradigm for wood decay fungi.</title>
        <authorList>
            <person name="Riley R."/>
            <person name="Salamov A.A."/>
            <person name="Brown D.W."/>
            <person name="Nagy L.G."/>
            <person name="Floudas D."/>
            <person name="Held B.W."/>
            <person name="Levasseur A."/>
            <person name="Lombard V."/>
            <person name="Morin E."/>
            <person name="Otillar R."/>
            <person name="Lindquist E.A."/>
            <person name="Sun H."/>
            <person name="LaButti K.M."/>
            <person name="Schmutz J."/>
            <person name="Jabbour D."/>
            <person name="Luo H."/>
            <person name="Baker S.E."/>
            <person name="Pisabarro A.G."/>
            <person name="Walton J.D."/>
            <person name="Blanchette R.A."/>
            <person name="Henrissat B."/>
            <person name="Martin F."/>
            <person name="Cullen D."/>
            <person name="Hibbett D.S."/>
            <person name="Grigoriev I.V."/>
        </authorList>
    </citation>
    <scope>NUCLEOTIDE SEQUENCE [LARGE SCALE GENOMIC DNA]</scope>
    <source>
        <strain evidence="2">MUCL 33604</strain>
    </source>
</reference>
<proteinExistence type="predicted"/>
<feature type="non-terminal residue" evidence="1">
    <location>
        <position position="1"/>
    </location>
</feature>
<protein>
    <recommendedName>
        <fullName evidence="3">F-box domain-containing protein</fullName>
    </recommendedName>
</protein>
<dbReference type="AlphaFoldDB" id="A0A067Q0N3"/>
<evidence type="ECO:0000313" key="2">
    <source>
        <dbReference type="Proteomes" id="UP000027265"/>
    </source>
</evidence>
<sequence>ILLLPLELIDSVTDLIDGCSDLLSLALTCRSLNKHLIPSVLNYHEIRAPFEAQSLGNHLVENARLSGQV</sequence>
<organism evidence="1 2">
    <name type="scientific">Jaapia argillacea MUCL 33604</name>
    <dbReference type="NCBI Taxonomy" id="933084"/>
    <lineage>
        <taxon>Eukaryota</taxon>
        <taxon>Fungi</taxon>
        <taxon>Dikarya</taxon>
        <taxon>Basidiomycota</taxon>
        <taxon>Agaricomycotina</taxon>
        <taxon>Agaricomycetes</taxon>
        <taxon>Agaricomycetidae</taxon>
        <taxon>Jaapiales</taxon>
        <taxon>Jaapiaceae</taxon>
        <taxon>Jaapia</taxon>
    </lineage>
</organism>
<dbReference type="Proteomes" id="UP000027265">
    <property type="component" value="Unassembled WGS sequence"/>
</dbReference>
<feature type="non-terminal residue" evidence="1">
    <location>
        <position position="69"/>
    </location>
</feature>
<dbReference type="HOGENOM" id="CLU_189352_0_0_1"/>
<evidence type="ECO:0008006" key="3">
    <source>
        <dbReference type="Google" id="ProtNLM"/>
    </source>
</evidence>
<evidence type="ECO:0000313" key="1">
    <source>
        <dbReference type="EMBL" id="KDQ56166.1"/>
    </source>
</evidence>
<accession>A0A067Q0N3</accession>
<dbReference type="EMBL" id="KL197723">
    <property type="protein sequence ID" value="KDQ56166.1"/>
    <property type="molecule type" value="Genomic_DNA"/>
</dbReference>
<keyword evidence="2" id="KW-1185">Reference proteome</keyword>
<dbReference type="OrthoDB" id="3270296at2759"/>
<gene>
    <name evidence="1" type="ORF">JAAARDRAFT_99624</name>
</gene>